<dbReference type="EMBL" id="CP045201">
    <property type="protein sequence ID" value="QOL82150.1"/>
    <property type="molecule type" value="Genomic_DNA"/>
</dbReference>
<dbReference type="Gene3D" id="3.30.9.10">
    <property type="entry name" value="D-Amino Acid Oxidase, subunit A, domain 2"/>
    <property type="match status" value="1"/>
</dbReference>
<dbReference type="Pfam" id="PF01266">
    <property type="entry name" value="DAO"/>
    <property type="match status" value="1"/>
</dbReference>
<accession>A0A7L9WSR9</accession>
<protein>
    <submittedName>
        <fullName evidence="3">FAD-dependent oxidoreductase</fullName>
    </submittedName>
</protein>
<dbReference type="Proteomes" id="UP000594118">
    <property type="component" value="Chromosome"/>
</dbReference>
<sequence>MNTPKLRRLYPDYTYSRDVIAACYWADAVPAEALEHAPASGASRTRVAVIGAGYTGLNATLALAEAGVDVTLLDAEFPGFGASGRNGGFCCLGSHRATDLMLRRFGADSPAQVRRAEAAAIAHVDALLTRHAIDVDRHSSGEVILAHSRRAMEALRKKAPDFARDYGADATLIEKADLATHGLSGPTWHGALQTPLGFALHPRKYLAGLVRAATAAGARIHGQSPVLSVEKSGQTFTLTTPTATIEADRVIFATNGYTAENLIPWLKGRVLPAQSSVLATRPMSEDELAAQGFTSRQMSYEDRRLLHYFHLTPEGRMVFGQRGGLLSSPQNEARVSAKVRADFDAAFPAWKHVETPFHWSGMVCLTASLTPYCGPIPGLEGAFAGFGYHGNGVAMASYTGTILADLAQDQAPRYELPKAFAAPPPRFPLGRFRRTILASEYTMARLLER</sequence>
<dbReference type="KEGG" id="pshq:F3W81_15725"/>
<dbReference type="PANTHER" id="PTHR13847:SF281">
    <property type="entry name" value="FAD DEPENDENT OXIDOREDUCTASE DOMAIN-CONTAINING PROTEIN"/>
    <property type="match status" value="1"/>
</dbReference>
<dbReference type="InterPro" id="IPR006076">
    <property type="entry name" value="FAD-dep_OxRdtase"/>
</dbReference>
<evidence type="ECO:0000256" key="1">
    <source>
        <dbReference type="ARBA" id="ARBA00023002"/>
    </source>
</evidence>
<gene>
    <name evidence="3" type="ORF">F3W81_15725</name>
</gene>
<evidence type="ECO:0000313" key="4">
    <source>
        <dbReference type="Proteomes" id="UP000594118"/>
    </source>
</evidence>
<dbReference type="PANTHER" id="PTHR13847">
    <property type="entry name" value="SARCOSINE DEHYDROGENASE-RELATED"/>
    <property type="match status" value="1"/>
</dbReference>
<keyword evidence="1" id="KW-0560">Oxidoreductase</keyword>
<dbReference type="GO" id="GO:0016491">
    <property type="term" value="F:oxidoreductase activity"/>
    <property type="evidence" value="ECO:0007669"/>
    <property type="project" value="UniProtKB-KW"/>
</dbReference>
<reference evidence="3 4" key="1">
    <citation type="submission" date="2019-10" db="EMBL/GenBank/DDBJ databases">
        <title>Pseudopuniceibacterium sp. HQ09 islated from Antarctica.</title>
        <authorList>
            <person name="Liao L."/>
            <person name="Su S."/>
            <person name="Chen B."/>
            <person name="Yu Y."/>
        </authorList>
    </citation>
    <scope>NUCLEOTIDE SEQUENCE [LARGE SCALE GENOMIC DNA]</scope>
    <source>
        <strain evidence="3 4">HQ09</strain>
    </source>
</reference>
<evidence type="ECO:0000259" key="2">
    <source>
        <dbReference type="Pfam" id="PF01266"/>
    </source>
</evidence>
<dbReference type="RefSeq" id="WP_193080122.1">
    <property type="nucleotide sequence ID" value="NZ_CP045201.1"/>
</dbReference>
<dbReference type="SUPFAM" id="SSF51905">
    <property type="entry name" value="FAD/NAD(P)-binding domain"/>
    <property type="match status" value="1"/>
</dbReference>
<dbReference type="AlphaFoldDB" id="A0A7L9WSR9"/>
<name>A0A7L9WSR9_9RHOB</name>
<dbReference type="GO" id="GO:0005737">
    <property type="term" value="C:cytoplasm"/>
    <property type="evidence" value="ECO:0007669"/>
    <property type="project" value="TreeGrafter"/>
</dbReference>
<proteinExistence type="predicted"/>
<evidence type="ECO:0000313" key="3">
    <source>
        <dbReference type="EMBL" id="QOL82150.1"/>
    </source>
</evidence>
<keyword evidence="4" id="KW-1185">Reference proteome</keyword>
<organism evidence="3 4">
    <name type="scientific">Pseudooceanicola spongiae</name>
    <dbReference type="NCBI Taxonomy" id="2613965"/>
    <lineage>
        <taxon>Bacteria</taxon>
        <taxon>Pseudomonadati</taxon>
        <taxon>Pseudomonadota</taxon>
        <taxon>Alphaproteobacteria</taxon>
        <taxon>Rhodobacterales</taxon>
        <taxon>Paracoccaceae</taxon>
        <taxon>Pseudooceanicola</taxon>
    </lineage>
</organism>
<dbReference type="InterPro" id="IPR036188">
    <property type="entry name" value="FAD/NAD-bd_sf"/>
</dbReference>
<feature type="domain" description="FAD dependent oxidoreductase" evidence="2">
    <location>
        <begin position="46"/>
        <end position="406"/>
    </location>
</feature>
<dbReference type="Gene3D" id="3.50.50.60">
    <property type="entry name" value="FAD/NAD(P)-binding domain"/>
    <property type="match status" value="1"/>
</dbReference>